<accession>A0A8J7DGX3</accession>
<dbReference type="PANTHER" id="PTHR37291:SF1">
    <property type="entry name" value="TYPE IV METHYL-DIRECTED RESTRICTION ENZYME ECOKMCRB SUBUNIT"/>
    <property type="match status" value="1"/>
</dbReference>
<keyword evidence="1" id="KW-0255">Endonuclease</keyword>
<organism evidence="1 2">
    <name type="scientific">Desmonostoc muscorum LEGE 12446</name>
    <dbReference type="NCBI Taxonomy" id="1828758"/>
    <lineage>
        <taxon>Bacteria</taxon>
        <taxon>Bacillati</taxon>
        <taxon>Cyanobacteriota</taxon>
        <taxon>Cyanophyceae</taxon>
        <taxon>Nostocales</taxon>
        <taxon>Nostocaceae</taxon>
        <taxon>Desmonostoc</taxon>
    </lineage>
</organism>
<evidence type="ECO:0000313" key="1">
    <source>
        <dbReference type="EMBL" id="MBE9023924.1"/>
    </source>
</evidence>
<dbReference type="InterPro" id="IPR027417">
    <property type="entry name" value="P-loop_NTPase"/>
</dbReference>
<keyword evidence="1" id="KW-0540">Nuclease</keyword>
<dbReference type="Gene3D" id="3.40.50.300">
    <property type="entry name" value="P-loop containing nucleotide triphosphate hydrolases"/>
    <property type="match status" value="1"/>
</dbReference>
<gene>
    <name evidence="1" type="ORF">IQ276_16260</name>
</gene>
<dbReference type="RefSeq" id="WP_193917901.1">
    <property type="nucleotide sequence ID" value="NZ_JADEXS020000001.1"/>
</dbReference>
<proteinExistence type="predicted"/>
<protein>
    <submittedName>
        <fullName evidence="1">Restriction endonuclease</fullName>
    </submittedName>
</protein>
<reference evidence="1" key="1">
    <citation type="submission" date="2020-10" db="EMBL/GenBank/DDBJ databases">
        <authorList>
            <person name="Castelo-Branco R."/>
            <person name="Eusebio N."/>
            <person name="Adriana R."/>
            <person name="Vieira A."/>
            <person name="Brugerolle De Fraissinette N."/>
            <person name="Rezende De Castro R."/>
            <person name="Schneider M.P."/>
            <person name="Vasconcelos V."/>
            <person name="Leao P.N."/>
        </authorList>
    </citation>
    <scope>NUCLEOTIDE SEQUENCE</scope>
    <source>
        <strain evidence="1">LEGE 12446</strain>
    </source>
</reference>
<keyword evidence="2" id="KW-1185">Reference proteome</keyword>
<dbReference type="AlphaFoldDB" id="A0A8J7DGX3"/>
<dbReference type="SUPFAM" id="SSF52540">
    <property type="entry name" value="P-loop containing nucleoside triphosphate hydrolases"/>
    <property type="match status" value="1"/>
</dbReference>
<dbReference type="PANTHER" id="PTHR37291">
    <property type="entry name" value="5-METHYLCYTOSINE-SPECIFIC RESTRICTION ENZYME B"/>
    <property type="match status" value="1"/>
</dbReference>
<dbReference type="GO" id="GO:0004519">
    <property type="term" value="F:endonuclease activity"/>
    <property type="evidence" value="ECO:0007669"/>
    <property type="project" value="UniProtKB-KW"/>
</dbReference>
<name>A0A8J7DGX3_DESMC</name>
<dbReference type="EMBL" id="JADEXS010000210">
    <property type="protein sequence ID" value="MBE9023924.1"/>
    <property type="molecule type" value="Genomic_DNA"/>
</dbReference>
<evidence type="ECO:0000313" key="2">
    <source>
        <dbReference type="Proteomes" id="UP000622533"/>
    </source>
</evidence>
<sequence length="375" mass="43537">MNQQIKPIQKIIFGSPGIGKSFKIRSIATEYLQIHFDSQTNTLKNTIKTVFHPEYTYSDFVGKLLPQSQGNSIIYKFYSGHFIRALGLAYRDLLNGKGQNYLLVIDELNRGNAAAIFGSIFQLLDRENDNWSTYEVDLSDLELIGLFNSMGYKAQASTDSPIQIDGSNFDVFCNMTERELKHQSNESGLRILKLLKNRKISIPNNLSLIATINTSDESIYYLDSAFKRRWDWEYLDAPAEKDIKANKVLEEVSSIILLLNDNKQLYWYKFVVGINEFIKSHYETVRKIEDKQIGWWFIKAENDVITLQQVQDKLMFYLWDSVFARDKKPLIQFLSDKLGKDIKLITYADFVEHTEQFVQHIHDNVTSLLTKDLEF</sequence>
<dbReference type="Proteomes" id="UP000622533">
    <property type="component" value="Unassembled WGS sequence"/>
</dbReference>
<comment type="caution">
    <text evidence="1">The sequence shown here is derived from an EMBL/GenBank/DDBJ whole genome shotgun (WGS) entry which is preliminary data.</text>
</comment>
<keyword evidence="1" id="KW-0378">Hydrolase</keyword>
<dbReference type="InterPro" id="IPR052934">
    <property type="entry name" value="Methyl-DNA_Rec/Restrict_Enz"/>
</dbReference>